<gene>
    <name evidence="1" type="ORF">g.119460</name>
</gene>
<proteinExistence type="predicted"/>
<sequence>MGRVRPAYTPDHRIAQRTAVVVRVKARETPNKSTTRFIYLYTFYRKKKKRDKRCRDARHYYNNNIMCTFRSSVVYHDKYVIVIYFGIRCGALSPSGLRAVKVYFFSFFDAVPPAPHTVQRHEFQRIQTGTVIHSFIFGKPAINERGLLLLKRAGTRTTRVQ</sequence>
<accession>A0A2S2QNU1</accession>
<evidence type="ECO:0000313" key="1">
    <source>
        <dbReference type="EMBL" id="MBY79220.1"/>
    </source>
</evidence>
<organism evidence="1">
    <name type="scientific">Sipha flava</name>
    <name type="common">yellow sugarcane aphid</name>
    <dbReference type="NCBI Taxonomy" id="143950"/>
    <lineage>
        <taxon>Eukaryota</taxon>
        <taxon>Metazoa</taxon>
        <taxon>Ecdysozoa</taxon>
        <taxon>Arthropoda</taxon>
        <taxon>Hexapoda</taxon>
        <taxon>Insecta</taxon>
        <taxon>Pterygota</taxon>
        <taxon>Neoptera</taxon>
        <taxon>Paraneoptera</taxon>
        <taxon>Hemiptera</taxon>
        <taxon>Sternorrhyncha</taxon>
        <taxon>Aphidomorpha</taxon>
        <taxon>Aphidoidea</taxon>
        <taxon>Aphididae</taxon>
        <taxon>Sipha</taxon>
    </lineage>
</organism>
<name>A0A2S2QNU1_9HEMI</name>
<protein>
    <submittedName>
        <fullName evidence="1">Uncharacterized protein</fullName>
    </submittedName>
</protein>
<dbReference type="EMBL" id="GGMS01010017">
    <property type="protein sequence ID" value="MBY79220.1"/>
    <property type="molecule type" value="Transcribed_RNA"/>
</dbReference>
<dbReference type="AlphaFoldDB" id="A0A2S2QNU1"/>
<reference evidence="1" key="1">
    <citation type="submission" date="2018-04" db="EMBL/GenBank/DDBJ databases">
        <title>Transcriptome assembly of Sipha flava.</title>
        <authorList>
            <person name="Scully E.D."/>
            <person name="Geib S.M."/>
            <person name="Palmer N.A."/>
            <person name="Koch K."/>
            <person name="Bradshaw J."/>
            <person name="Heng-Moss T."/>
            <person name="Sarath G."/>
        </authorList>
    </citation>
    <scope>NUCLEOTIDE SEQUENCE</scope>
</reference>